<sequence length="62" mass="6936">MQMDPRNNQQDTPDGIKQGENKSLVKGKTVFSQRPNHAILLNYAGLSKLMHPADKYQKIPGS</sequence>
<evidence type="ECO:0000256" key="1">
    <source>
        <dbReference type="SAM" id="MobiDB-lite"/>
    </source>
</evidence>
<protein>
    <submittedName>
        <fullName evidence="2">Uncharacterized protein</fullName>
    </submittedName>
</protein>
<accession>A0A3B0XDB3</accession>
<organism evidence="2">
    <name type="scientific">hydrothermal vent metagenome</name>
    <dbReference type="NCBI Taxonomy" id="652676"/>
    <lineage>
        <taxon>unclassified sequences</taxon>
        <taxon>metagenomes</taxon>
        <taxon>ecological metagenomes</taxon>
    </lineage>
</organism>
<dbReference type="EMBL" id="UOFJ01000189">
    <property type="protein sequence ID" value="VAW65711.1"/>
    <property type="molecule type" value="Genomic_DNA"/>
</dbReference>
<evidence type="ECO:0000313" key="2">
    <source>
        <dbReference type="EMBL" id="VAW65711.1"/>
    </source>
</evidence>
<feature type="region of interest" description="Disordered" evidence="1">
    <location>
        <begin position="1"/>
        <end position="30"/>
    </location>
</feature>
<reference evidence="2" key="1">
    <citation type="submission" date="2018-06" db="EMBL/GenBank/DDBJ databases">
        <authorList>
            <person name="Zhirakovskaya E."/>
        </authorList>
    </citation>
    <scope>NUCLEOTIDE SEQUENCE</scope>
</reference>
<dbReference type="AlphaFoldDB" id="A0A3B0XDB3"/>
<name>A0A3B0XDB3_9ZZZZ</name>
<feature type="compositionally biased region" description="Polar residues" evidence="1">
    <location>
        <begin position="1"/>
        <end position="12"/>
    </location>
</feature>
<gene>
    <name evidence="2" type="ORF">MNBD_GAMMA10-357</name>
</gene>
<proteinExistence type="predicted"/>